<evidence type="ECO:0000313" key="3">
    <source>
        <dbReference type="Proteomes" id="UP000018901"/>
    </source>
</evidence>
<evidence type="ECO:0008006" key="4">
    <source>
        <dbReference type="Google" id="ProtNLM"/>
    </source>
</evidence>
<dbReference type="HOGENOM" id="CLU_1335312_0_0_10"/>
<dbReference type="EMBL" id="CP007034">
    <property type="protein sequence ID" value="AHF13045.1"/>
    <property type="molecule type" value="Genomic_DNA"/>
</dbReference>
<evidence type="ECO:0000313" key="2">
    <source>
        <dbReference type="EMBL" id="AHF13045.1"/>
    </source>
</evidence>
<evidence type="ECO:0000256" key="1">
    <source>
        <dbReference type="SAM" id="SignalP"/>
    </source>
</evidence>
<dbReference type="STRING" id="880074.BARVI_10160"/>
<reference evidence="2 3" key="1">
    <citation type="submission" date="2013-12" db="EMBL/GenBank/DDBJ databases">
        <authorList>
            <consortium name="DOE Joint Genome Institute"/>
            <person name="Eisen J."/>
            <person name="Huntemann M."/>
            <person name="Han J."/>
            <person name="Chen A."/>
            <person name="Kyrpides N."/>
            <person name="Mavromatis K."/>
            <person name="Markowitz V."/>
            <person name="Palaniappan K."/>
            <person name="Ivanova N."/>
            <person name="Schaumberg A."/>
            <person name="Pati A."/>
            <person name="Liolios K."/>
            <person name="Nordberg H.P."/>
            <person name="Cantor M.N."/>
            <person name="Hua S.X."/>
            <person name="Woyke T."/>
        </authorList>
    </citation>
    <scope>NUCLEOTIDE SEQUENCE [LARGE SCALE GENOMIC DNA]</scope>
    <source>
        <strain evidence="3">DSM 18177</strain>
    </source>
</reference>
<accession>W0EQF8</accession>
<proteinExistence type="predicted"/>
<name>W0EQF8_9BACT</name>
<dbReference type="AlphaFoldDB" id="W0EQF8"/>
<dbReference type="PATRIC" id="fig|880074.11.peg.2107"/>
<feature type="chain" id="PRO_5004788836" description="Outer membrane protein beta-barrel domain-containing protein" evidence="1">
    <location>
        <begin position="22"/>
        <end position="209"/>
    </location>
</feature>
<gene>
    <name evidence="2" type="ORF">BARVI_10160</name>
</gene>
<dbReference type="OrthoDB" id="763581at2"/>
<feature type="signal peptide" evidence="1">
    <location>
        <begin position="1"/>
        <end position="21"/>
    </location>
</feature>
<dbReference type="Proteomes" id="UP000018901">
    <property type="component" value="Chromosome"/>
</dbReference>
<dbReference type="KEGG" id="bvs:BARVI_10160"/>
<keyword evidence="1" id="KW-0732">Signal</keyword>
<protein>
    <recommendedName>
        <fullName evidence="4">Outer membrane protein beta-barrel domain-containing protein</fullName>
    </recommendedName>
</protein>
<organism evidence="2 3">
    <name type="scientific">Barnesiella viscericola DSM 18177</name>
    <dbReference type="NCBI Taxonomy" id="880074"/>
    <lineage>
        <taxon>Bacteria</taxon>
        <taxon>Pseudomonadati</taxon>
        <taxon>Bacteroidota</taxon>
        <taxon>Bacteroidia</taxon>
        <taxon>Bacteroidales</taxon>
        <taxon>Barnesiellaceae</taxon>
        <taxon>Barnesiella</taxon>
    </lineage>
</organism>
<sequence length="209" mass="22265">MKIKFIALLLCAAVSSHVVKGQETAQNTNQSMNRHEIRLSASDGLTLGLANIFGMGLSDAVTGSKRSDEKSSLVYGLGYRYSIARFRVGADLGFAQSTSKLALVGETAPSLKEKGLNFMLLPTVEFVYFKKGVVELYGGAAAGVDLVSHSETSLDKTANNSSKKSNISTTFAYQVNPIALRVGNHRIGGFLEAGLGYKGFLTAGVSLRF</sequence>
<dbReference type="eggNOG" id="COG3637">
    <property type="taxonomic scope" value="Bacteria"/>
</dbReference>
<keyword evidence="3" id="KW-1185">Reference proteome</keyword>